<evidence type="ECO:0000313" key="5">
    <source>
        <dbReference type="Proteomes" id="UP000093523"/>
    </source>
</evidence>
<gene>
    <name evidence="4" type="ORF">A6E04_06035</name>
</gene>
<dbReference type="EMBL" id="MAJU01000006">
    <property type="protein sequence ID" value="OCH22660.1"/>
    <property type="molecule type" value="Genomic_DNA"/>
</dbReference>
<evidence type="ECO:0000256" key="2">
    <source>
        <dbReference type="SAM" id="SignalP"/>
    </source>
</evidence>
<dbReference type="AlphaFoldDB" id="A0A1B9P2P6"/>
<protein>
    <recommendedName>
        <fullName evidence="3">Outer membrane protein beta-barrel domain-containing protein</fullName>
    </recommendedName>
</protein>
<evidence type="ECO:0000259" key="3">
    <source>
        <dbReference type="Pfam" id="PF13505"/>
    </source>
</evidence>
<keyword evidence="1 2" id="KW-0732">Signal</keyword>
<feature type="chain" id="PRO_5008632434" description="Outer membrane protein beta-barrel domain-containing protein" evidence="2">
    <location>
        <begin position="20"/>
        <end position="206"/>
    </location>
</feature>
<evidence type="ECO:0000256" key="1">
    <source>
        <dbReference type="ARBA" id="ARBA00022729"/>
    </source>
</evidence>
<evidence type="ECO:0000313" key="4">
    <source>
        <dbReference type="EMBL" id="OCH22660.1"/>
    </source>
</evidence>
<dbReference type="RefSeq" id="WP_065610029.1">
    <property type="nucleotide sequence ID" value="NZ_CAWMPN010000006.1"/>
</dbReference>
<dbReference type="InterPro" id="IPR027385">
    <property type="entry name" value="Beta-barrel_OMP"/>
</dbReference>
<dbReference type="Pfam" id="PF13505">
    <property type="entry name" value="OMP_b-brl"/>
    <property type="match status" value="1"/>
</dbReference>
<name>A0A1B9P2P6_ALILO</name>
<dbReference type="Proteomes" id="UP000093523">
    <property type="component" value="Unassembled WGS sequence"/>
</dbReference>
<sequence length="206" mass="22349">MKKILLPFVLATSPLFAIANEDISTQGPKISGVYIGAGFGTFGYSEEDSWGYNSNEVSAKADGNSTKIYLGYQFNKIVGIEGTYTDYGTAKAKVGNYSMKPTSISLAANLGYTFDNGLRPFGLVGMSSLDLNQNEELLTDDKGAAFKFGFGVEYTPTALNGVQFRAAYEMDLYSVEYLDYQSGSGLTTETNLYSLDSLYVGASYKF</sequence>
<comment type="caution">
    <text evidence="4">The sequence shown here is derived from an EMBL/GenBank/DDBJ whole genome shotgun (WGS) entry which is preliminary data.</text>
</comment>
<dbReference type="OrthoDB" id="6214129at2"/>
<dbReference type="SUPFAM" id="SSF56925">
    <property type="entry name" value="OMPA-like"/>
    <property type="match status" value="1"/>
</dbReference>
<proteinExistence type="predicted"/>
<dbReference type="InterPro" id="IPR011250">
    <property type="entry name" value="OMP/PagP_B-barrel"/>
</dbReference>
<accession>A0A1B9P2P6</accession>
<organism evidence="4 5">
    <name type="scientific">Aliivibrio logei</name>
    <name type="common">Vibrio logei</name>
    <dbReference type="NCBI Taxonomy" id="688"/>
    <lineage>
        <taxon>Bacteria</taxon>
        <taxon>Pseudomonadati</taxon>
        <taxon>Pseudomonadota</taxon>
        <taxon>Gammaproteobacteria</taxon>
        <taxon>Vibrionales</taxon>
        <taxon>Vibrionaceae</taxon>
        <taxon>Aliivibrio</taxon>
    </lineage>
</organism>
<reference evidence="4 5" key="1">
    <citation type="submission" date="2016-06" db="EMBL/GenBank/DDBJ databases">
        <authorList>
            <person name="Kjaerup R.B."/>
            <person name="Dalgaard T.S."/>
            <person name="Juul-Madsen H.R."/>
        </authorList>
    </citation>
    <scope>NUCLEOTIDE SEQUENCE [LARGE SCALE GENOMIC DNA]</scope>
    <source>
        <strain evidence="4 5">1S159</strain>
    </source>
</reference>
<feature type="signal peptide" evidence="2">
    <location>
        <begin position="1"/>
        <end position="19"/>
    </location>
</feature>
<dbReference type="STRING" id="688.A6E04_06035"/>
<feature type="domain" description="Outer membrane protein beta-barrel" evidence="3">
    <location>
        <begin position="10"/>
        <end position="206"/>
    </location>
</feature>
<dbReference type="Gene3D" id="2.40.160.20">
    <property type="match status" value="1"/>
</dbReference>